<proteinExistence type="predicted"/>
<keyword evidence="2" id="KW-0732">Signal</keyword>
<dbReference type="Proteomes" id="UP001499878">
    <property type="component" value="Unassembled WGS sequence"/>
</dbReference>
<feature type="signal peptide" evidence="2">
    <location>
        <begin position="1"/>
        <end position="35"/>
    </location>
</feature>
<evidence type="ECO:0000313" key="4">
    <source>
        <dbReference type="Proteomes" id="UP001499878"/>
    </source>
</evidence>
<comment type="caution">
    <text evidence="3">The sequence shown here is derived from an EMBL/GenBank/DDBJ whole genome shotgun (WGS) entry which is preliminary data.</text>
</comment>
<reference evidence="4" key="1">
    <citation type="journal article" date="2019" name="Int. J. Syst. Evol. Microbiol.">
        <title>The Global Catalogue of Microorganisms (GCM) 10K type strain sequencing project: providing services to taxonomists for standard genome sequencing and annotation.</title>
        <authorList>
            <consortium name="The Broad Institute Genomics Platform"/>
            <consortium name="The Broad Institute Genome Sequencing Center for Infectious Disease"/>
            <person name="Wu L."/>
            <person name="Ma J."/>
        </authorList>
    </citation>
    <scope>NUCLEOTIDE SEQUENCE [LARGE SCALE GENOMIC DNA]</scope>
    <source>
        <strain evidence="4">JCM 18306</strain>
    </source>
</reference>
<sequence>MLRGLSFVKADMIKKLACVSVMATALLASAPAAEASPVPGPSTGVPGGPLLDSLLGSLEVGHPATSPQSLLPEGILGR</sequence>
<dbReference type="EMBL" id="BAABJR010000042">
    <property type="protein sequence ID" value="GAA5218140.1"/>
    <property type="molecule type" value="Genomic_DNA"/>
</dbReference>
<accession>A0ABP9TER5</accession>
<evidence type="ECO:0000313" key="3">
    <source>
        <dbReference type="EMBL" id="GAA5218140.1"/>
    </source>
</evidence>
<protein>
    <recommendedName>
        <fullName evidence="5">Secreted protein</fullName>
    </recommendedName>
</protein>
<feature type="region of interest" description="Disordered" evidence="1">
    <location>
        <begin position="56"/>
        <end position="78"/>
    </location>
</feature>
<feature type="chain" id="PRO_5045553198" description="Secreted protein" evidence="2">
    <location>
        <begin position="36"/>
        <end position="78"/>
    </location>
</feature>
<evidence type="ECO:0000256" key="2">
    <source>
        <dbReference type="SAM" id="SignalP"/>
    </source>
</evidence>
<evidence type="ECO:0008006" key="5">
    <source>
        <dbReference type="Google" id="ProtNLM"/>
    </source>
</evidence>
<name>A0ABP9TER5_9ACTN</name>
<organism evidence="3 4">
    <name type="scientific">Streptomyces thinghirensis</name>
    <dbReference type="NCBI Taxonomy" id="551547"/>
    <lineage>
        <taxon>Bacteria</taxon>
        <taxon>Bacillati</taxon>
        <taxon>Actinomycetota</taxon>
        <taxon>Actinomycetes</taxon>
        <taxon>Kitasatosporales</taxon>
        <taxon>Streptomycetaceae</taxon>
        <taxon>Streptomyces</taxon>
    </lineage>
</organism>
<gene>
    <name evidence="3" type="ORF">GCM10023323_77740</name>
</gene>
<evidence type="ECO:0000256" key="1">
    <source>
        <dbReference type="SAM" id="MobiDB-lite"/>
    </source>
</evidence>
<keyword evidence="4" id="KW-1185">Reference proteome</keyword>